<keyword evidence="4" id="KW-1185">Reference proteome</keyword>
<feature type="chain" id="PRO_5029529828" evidence="2">
    <location>
        <begin position="23"/>
        <end position="586"/>
    </location>
</feature>
<reference evidence="3" key="1">
    <citation type="submission" date="2021-01" db="UniProtKB">
        <authorList>
            <consortium name="EnsemblMetazoa"/>
        </authorList>
    </citation>
    <scope>IDENTIFICATION</scope>
</reference>
<feature type="compositionally biased region" description="Basic and acidic residues" evidence="1">
    <location>
        <begin position="34"/>
        <end position="48"/>
    </location>
</feature>
<name>A0A7M7MEF2_VARDE</name>
<keyword evidence="2" id="KW-0732">Signal</keyword>
<feature type="signal peptide" evidence="2">
    <location>
        <begin position="1"/>
        <end position="22"/>
    </location>
</feature>
<feature type="region of interest" description="Disordered" evidence="1">
    <location>
        <begin position="563"/>
        <end position="586"/>
    </location>
</feature>
<proteinExistence type="predicted"/>
<feature type="compositionally biased region" description="Polar residues" evidence="1">
    <location>
        <begin position="107"/>
        <end position="120"/>
    </location>
</feature>
<dbReference type="AlphaFoldDB" id="A0A7M7MEF2"/>
<evidence type="ECO:0000256" key="1">
    <source>
        <dbReference type="SAM" id="MobiDB-lite"/>
    </source>
</evidence>
<accession>A0A7M7MEF2</accession>
<dbReference type="GeneID" id="111254111"/>
<feature type="compositionally biased region" description="Basic and acidic residues" evidence="1">
    <location>
        <begin position="571"/>
        <end position="586"/>
    </location>
</feature>
<feature type="region of interest" description="Disordered" evidence="1">
    <location>
        <begin position="34"/>
        <end position="122"/>
    </location>
</feature>
<organism evidence="3 4">
    <name type="scientific">Varroa destructor</name>
    <name type="common">Honeybee mite</name>
    <dbReference type="NCBI Taxonomy" id="109461"/>
    <lineage>
        <taxon>Eukaryota</taxon>
        <taxon>Metazoa</taxon>
        <taxon>Ecdysozoa</taxon>
        <taxon>Arthropoda</taxon>
        <taxon>Chelicerata</taxon>
        <taxon>Arachnida</taxon>
        <taxon>Acari</taxon>
        <taxon>Parasitiformes</taxon>
        <taxon>Mesostigmata</taxon>
        <taxon>Gamasina</taxon>
        <taxon>Dermanyssoidea</taxon>
        <taxon>Varroidae</taxon>
        <taxon>Varroa</taxon>
    </lineage>
</organism>
<sequence>MTMWPAWRTLILCIIAVCATEAVCQYEDSFDDDRASRQDQESGSHEMDANDEMEGYDSDKRIGNGGYGGKEDDTTVAYGNDEAQGEEDSPETTTIGRLPERDLPSNGPFSTPTSAKSRPQSGDAYVQYRSDYPNYFGRYFGELSHHLENKPAHGPPEVPKYNVPPYPLPDSRVNPNFDNDLFETGSNSQTLDMSSENQMPPDYLHKPRMMVVMARLRKRYGAETHPLFVGLQPASFAFTRIISVAARSSIEVPESKLIQFTHNLTQIIAREMESLKGRLRTMELERIKLFTVLIQFKSILNEMYERSTADGSVYANRLNMSQHEMYIARLCNLFMIPCAVTRLSPLTPDEIKQINYDVGLFDTKINDKSKLVLTNRIRMILVRKAYDDKKDRLIPSSPNETSDYISKASKRNSKCSDVATSLGSALHCSRNSVTPSSKLSTTAREDQDRHEILRCKLRRLRNLYLLVRPLVTGTKLTRTELREIFRSHEGFFEPGLTEAQKIALVYKMAETIRTAFVPRQLVLNPNLSTSSAMSSSASTITPIVTSPGSELSPASPFVRSPLSIIAQRPNSDSKRAPPSDKMHVSV</sequence>
<dbReference type="EnsemblMetazoa" id="XM_022814632">
    <property type="protein sequence ID" value="XP_022670367"/>
    <property type="gene ID" value="LOC111254111"/>
</dbReference>
<evidence type="ECO:0000313" key="4">
    <source>
        <dbReference type="Proteomes" id="UP000594260"/>
    </source>
</evidence>
<protein>
    <submittedName>
        <fullName evidence="3">Uncharacterized protein</fullName>
    </submittedName>
</protein>
<evidence type="ECO:0000256" key="2">
    <source>
        <dbReference type="SAM" id="SignalP"/>
    </source>
</evidence>
<dbReference type="RefSeq" id="XP_022670367.1">
    <property type="nucleotide sequence ID" value="XM_022814632.1"/>
</dbReference>
<evidence type="ECO:0000313" key="3">
    <source>
        <dbReference type="EnsemblMetazoa" id="XP_022670367"/>
    </source>
</evidence>
<dbReference type="Proteomes" id="UP000594260">
    <property type="component" value="Unplaced"/>
</dbReference>